<feature type="transmembrane region" description="Helical" evidence="1">
    <location>
        <begin position="12"/>
        <end position="32"/>
    </location>
</feature>
<feature type="transmembrane region" description="Helical" evidence="1">
    <location>
        <begin position="146"/>
        <end position="169"/>
    </location>
</feature>
<proteinExistence type="predicted"/>
<reference evidence="3" key="1">
    <citation type="submission" date="2017-04" db="EMBL/GenBank/DDBJ databases">
        <authorList>
            <person name="Varghese N."/>
            <person name="Submissions S."/>
        </authorList>
    </citation>
    <scope>NUCLEOTIDE SEQUENCE [LARGE SCALE GENOMIC DNA]</scope>
    <source>
        <strain evidence="3">DSM 22618</strain>
    </source>
</reference>
<feature type="transmembrane region" description="Helical" evidence="1">
    <location>
        <begin position="181"/>
        <end position="205"/>
    </location>
</feature>
<feature type="transmembrane region" description="Helical" evidence="1">
    <location>
        <begin position="44"/>
        <end position="65"/>
    </location>
</feature>
<name>A0A1Y6C605_9NEIS</name>
<keyword evidence="1" id="KW-0812">Transmembrane</keyword>
<dbReference type="InterPro" id="IPR049713">
    <property type="entry name" value="Pr6Pr-like"/>
</dbReference>
<evidence type="ECO:0008006" key="4">
    <source>
        <dbReference type="Google" id="ProtNLM"/>
    </source>
</evidence>
<feature type="transmembrane region" description="Helical" evidence="1">
    <location>
        <begin position="117"/>
        <end position="134"/>
    </location>
</feature>
<dbReference type="RefSeq" id="WP_085277065.1">
    <property type="nucleotide sequence ID" value="NZ_FXAG01000017.1"/>
</dbReference>
<accession>A0A1Y6C605</accession>
<dbReference type="NCBIfam" id="NF038065">
    <property type="entry name" value="Pr6Pr"/>
    <property type="match status" value="1"/>
</dbReference>
<organism evidence="2 3">
    <name type="scientific">Pseudogulbenkiania subflava DSM 22618</name>
    <dbReference type="NCBI Taxonomy" id="1123014"/>
    <lineage>
        <taxon>Bacteria</taxon>
        <taxon>Pseudomonadati</taxon>
        <taxon>Pseudomonadota</taxon>
        <taxon>Betaproteobacteria</taxon>
        <taxon>Neisseriales</taxon>
        <taxon>Chromobacteriaceae</taxon>
        <taxon>Pseudogulbenkiania</taxon>
    </lineage>
</organism>
<evidence type="ECO:0000256" key="1">
    <source>
        <dbReference type="SAM" id="Phobius"/>
    </source>
</evidence>
<dbReference type="EMBL" id="FXAG01000017">
    <property type="protein sequence ID" value="SMF38758.1"/>
    <property type="molecule type" value="Genomic_DNA"/>
</dbReference>
<dbReference type="AlphaFoldDB" id="A0A1Y6C605"/>
<dbReference type="STRING" id="1123014.SAMN02745746_02930"/>
<keyword evidence="1" id="KW-1133">Transmembrane helix</keyword>
<keyword evidence="3" id="KW-1185">Reference proteome</keyword>
<dbReference type="Proteomes" id="UP000192920">
    <property type="component" value="Unassembled WGS sequence"/>
</dbReference>
<feature type="transmembrane region" description="Helical" evidence="1">
    <location>
        <begin position="86"/>
        <end position="105"/>
    </location>
</feature>
<evidence type="ECO:0000313" key="3">
    <source>
        <dbReference type="Proteomes" id="UP000192920"/>
    </source>
</evidence>
<gene>
    <name evidence="2" type="ORF">SAMN02745746_02930</name>
</gene>
<keyword evidence="1" id="KW-0472">Membrane</keyword>
<evidence type="ECO:0000313" key="2">
    <source>
        <dbReference type="EMBL" id="SMF38758.1"/>
    </source>
</evidence>
<sequence>MQNEKTRQVFEWLLLSLGWFALGLQLYLGIMAELERGVAWQWTVFNYFSYFTILTNLFLAAGLTVPRLRPHSRFGHFLRRPTVRSASLVYITIVGLVYAILLRHLWNPTGWRWLGDVLLHDVIPIGYFVHWVLFVPPARLRWRDALLWLAYPGGYLAYTLLRGVFVGLYPYPFLNVLRLGYQGVLVNSAFLALAFVAMGWLVVVLDRHVKGLLAVRVNTRR</sequence>
<protein>
    <recommendedName>
        <fullName evidence="4">FAR-17a/AIG1-like protein</fullName>
    </recommendedName>
</protein>